<keyword evidence="4" id="KW-0963">Cytoplasm</keyword>
<keyword evidence="10" id="KW-0152">Cholesterol biosynthesis</keyword>
<reference evidence="21" key="2">
    <citation type="submission" date="2025-08" db="UniProtKB">
        <authorList>
            <consortium name="Ensembl"/>
        </authorList>
    </citation>
    <scope>IDENTIFICATION</scope>
    <source>
        <strain evidence="21">Glennie</strain>
    </source>
</reference>
<reference evidence="21 22" key="1">
    <citation type="journal article" date="2008" name="Nature">
        <title>Genome analysis of the platypus reveals unique signatures of evolution.</title>
        <authorList>
            <person name="Warren W.C."/>
            <person name="Hillier L.W."/>
            <person name="Marshall Graves J.A."/>
            <person name="Birney E."/>
            <person name="Ponting C.P."/>
            <person name="Grutzner F."/>
            <person name="Belov K."/>
            <person name="Miller W."/>
            <person name="Clarke L."/>
            <person name="Chinwalla A.T."/>
            <person name="Yang S.P."/>
            <person name="Heger A."/>
            <person name="Locke D.P."/>
            <person name="Miethke P."/>
            <person name="Waters P.D."/>
            <person name="Veyrunes F."/>
            <person name="Fulton L."/>
            <person name="Fulton B."/>
            <person name="Graves T."/>
            <person name="Wallis J."/>
            <person name="Puente X.S."/>
            <person name="Lopez-Otin C."/>
            <person name="Ordonez G.R."/>
            <person name="Eichler E.E."/>
            <person name="Chen L."/>
            <person name="Cheng Z."/>
            <person name="Deakin J.E."/>
            <person name="Alsop A."/>
            <person name="Thompson K."/>
            <person name="Kirby P."/>
            <person name="Papenfuss A.T."/>
            <person name="Wakefield M.J."/>
            <person name="Olender T."/>
            <person name="Lancet D."/>
            <person name="Huttley G.A."/>
            <person name="Smit A.F."/>
            <person name="Pask A."/>
            <person name="Temple-Smith P."/>
            <person name="Batzer M.A."/>
            <person name="Walker J.A."/>
            <person name="Konkel M.K."/>
            <person name="Harris R.S."/>
            <person name="Whittington C.M."/>
            <person name="Wong E.S."/>
            <person name="Gemmell N.J."/>
            <person name="Buschiazzo E."/>
            <person name="Vargas Jentzsch I.M."/>
            <person name="Merkel A."/>
            <person name="Schmitz J."/>
            <person name="Zemann A."/>
            <person name="Churakov G."/>
            <person name="Kriegs J.O."/>
            <person name="Brosius J."/>
            <person name="Murchison E.P."/>
            <person name="Sachidanandam R."/>
            <person name="Smith C."/>
            <person name="Hannon G.J."/>
            <person name="Tsend-Ayush E."/>
            <person name="McMillan D."/>
            <person name="Attenborough R."/>
            <person name="Rens W."/>
            <person name="Ferguson-Smith M."/>
            <person name="Lefevre C.M."/>
            <person name="Sharp J.A."/>
            <person name="Nicholas K.R."/>
            <person name="Ray D.A."/>
            <person name="Kube M."/>
            <person name="Reinhardt R."/>
            <person name="Pringle T.H."/>
            <person name="Taylor J."/>
            <person name="Jones R.C."/>
            <person name="Nixon B."/>
            <person name="Dacheux J.L."/>
            <person name="Niwa H."/>
            <person name="Sekita Y."/>
            <person name="Huang X."/>
            <person name="Stark A."/>
            <person name="Kheradpour P."/>
            <person name="Kellis M."/>
            <person name="Flicek P."/>
            <person name="Chen Y."/>
            <person name="Webber C."/>
            <person name="Hardison R."/>
            <person name="Nelson J."/>
            <person name="Hallsworth-Pepin K."/>
            <person name="Delehaunty K."/>
            <person name="Markovic C."/>
            <person name="Minx P."/>
            <person name="Feng Y."/>
            <person name="Kremitzki C."/>
            <person name="Mitreva M."/>
            <person name="Glasscock J."/>
            <person name="Wylie T."/>
            <person name="Wohldmann P."/>
            <person name="Thiru P."/>
            <person name="Nhan M.N."/>
            <person name="Pohl C.S."/>
            <person name="Smith S.M."/>
            <person name="Hou S."/>
            <person name="Nefedov M."/>
            <person name="de Jong P.J."/>
            <person name="Renfree M.B."/>
            <person name="Mardis E.R."/>
            <person name="Wilson R.K."/>
        </authorList>
    </citation>
    <scope>NUCLEOTIDE SEQUENCE [LARGE SCALE GENOMIC DNA]</scope>
    <source>
        <strain evidence="21 22">Glennie</strain>
    </source>
</reference>
<dbReference type="InParanoid" id="A0A6I8P2Y7"/>
<evidence type="ECO:0000256" key="3">
    <source>
        <dbReference type="ARBA" id="ARBA00012958"/>
    </source>
</evidence>
<dbReference type="GO" id="GO:0005829">
    <property type="term" value="C:cytosol"/>
    <property type="evidence" value="ECO:0007669"/>
    <property type="project" value="UniProtKB-SubCell"/>
</dbReference>
<evidence type="ECO:0000256" key="7">
    <source>
        <dbReference type="ARBA" id="ARBA00022679"/>
    </source>
</evidence>
<evidence type="ECO:0000256" key="10">
    <source>
        <dbReference type="ARBA" id="ARBA00022778"/>
    </source>
</evidence>
<dbReference type="EC" id="2.7.4.2" evidence="3"/>
<dbReference type="PANTHER" id="PTHR13101:SF1">
    <property type="entry name" value="PHOSPHOMEVALONATE KINASE"/>
    <property type="match status" value="1"/>
</dbReference>
<evidence type="ECO:0000256" key="17">
    <source>
        <dbReference type="ARBA" id="ARBA00034549"/>
    </source>
</evidence>
<evidence type="ECO:0000256" key="16">
    <source>
        <dbReference type="ARBA" id="ARBA00023221"/>
    </source>
</evidence>
<dbReference type="InterPro" id="IPR005919">
    <property type="entry name" value="Pmev_kin_anim"/>
</dbReference>
<sequence length="289" mass="32114">MSERTNERLSPQRERRPVPPRPLHDVGIDRAFPFFLSLSSARPPPLRKGAVGAGRVARRPVPPPLPREARAGGGGGSWGGACVLASSRARWPPRPRDMWSPAASPRLLLLFSGKRKSGKDFVTDALRARIGHESCAILRLSGPLKEQYAQEHGLDLPRLLDASAYKEGHREAMILWGEERRRRDPGFFCRAAVAGGFPQPIWLVSDARRSSDLAWFREAYGAVTQTVRVEAAEETRRSRGWVFTAGVDDAESECGLDWETFDHVVRNDGDGQALEAQLAALEDLMRRHL</sequence>
<dbReference type="SUPFAM" id="SSF52540">
    <property type="entry name" value="P-loop containing nucleoside triphosphate hydrolases"/>
    <property type="match status" value="1"/>
</dbReference>
<dbReference type="Gene3D" id="3.40.50.300">
    <property type="entry name" value="P-loop containing nucleotide triphosphate hydrolases"/>
    <property type="match status" value="1"/>
</dbReference>
<comment type="pathway">
    <text evidence="2">Isoprenoid biosynthesis; isopentenyl diphosphate biosynthesis via mevalonate pathway; isopentenyl diphosphate from (R)-mevalonate: step 2/3.</text>
</comment>
<keyword evidence="9" id="KW-0418">Kinase</keyword>
<organism evidence="21 22">
    <name type="scientific">Ornithorhynchus anatinus</name>
    <name type="common">Duckbill platypus</name>
    <dbReference type="NCBI Taxonomy" id="9258"/>
    <lineage>
        <taxon>Eukaryota</taxon>
        <taxon>Metazoa</taxon>
        <taxon>Chordata</taxon>
        <taxon>Craniata</taxon>
        <taxon>Vertebrata</taxon>
        <taxon>Euteleostomi</taxon>
        <taxon>Mammalia</taxon>
        <taxon>Monotremata</taxon>
        <taxon>Ornithorhynchidae</taxon>
        <taxon>Ornithorhynchus</taxon>
    </lineage>
</organism>
<evidence type="ECO:0000256" key="4">
    <source>
        <dbReference type="ARBA" id="ARBA00022490"/>
    </source>
</evidence>
<keyword evidence="6" id="KW-0153">Cholesterol metabolism</keyword>
<keyword evidence="12" id="KW-0752">Steroid biosynthesis</keyword>
<dbReference type="GO" id="GO:0004631">
    <property type="term" value="F:phosphomevalonate kinase activity"/>
    <property type="evidence" value="ECO:0000318"/>
    <property type="project" value="GO_Central"/>
</dbReference>
<evidence type="ECO:0000256" key="13">
    <source>
        <dbReference type="ARBA" id="ARBA00023011"/>
    </source>
</evidence>
<feature type="region of interest" description="Disordered" evidence="20">
    <location>
        <begin position="46"/>
        <end position="76"/>
    </location>
</feature>
<evidence type="ECO:0000256" key="8">
    <source>
        <dbReference type="ARBA" id="ARBA00022741"/>
    </source>
</evidence>
<evidence type="ECO:0000256" key="12">
    <source>
        <dbReference type="ARBA" id="ARBA00022955"/>
    </source>
</evidence>
<dbReference type="GO" id="GO:0019287">
    <property type="term" value="P:isopentenyl diphosphate biosynthetic process, mevalonate pathway"/>
    <property type="evidence" value="ECO:0000318"/>
    <property type="project" value="GO_Central"/>
</dbReference>
<comment type="subcellular location">
    <subcellularLocation>
        <location evidence="1">Cytoplasm</location>
        <location evidence="1">Cytosol</location>
    </subcellularLocation>
</comment>
<evidence type="ECO:0000256" key="14">
    <source>
        <dbReference type="ARBA" id="ARBA00023098"/>
    </source>
</evidence>
<keyword evidence="7" id="KW-0808">Transferase</keyword>
<keyword evidence="14" id="KW-0443">Lipid metabolism</keyword>
<comment type="function">
    <text evidence="19">Catalyzes the reversible ATP-dependent phosphorylation of mevalonate 5-phosphate to produce mevalonate diphosphate and ADP, a key step in the mevalonic acid mediated biosynthesis of isopentenyl diphosphate and other polyisoprenoid metabolites.</text>
</comment>
<evidence type="ECO:0000256" key="1">
    <source>
        <dbReference type="ARBA" id="ARBA00004514"/>
    </source>
</evidence>
<dbReference type="UniPathway" id="UPA00057">
    <property type="reaction ID" value="UER00099"/>
</dbReference>
<dbReference type="PANTHER" id="PTHR13101">
    <property type="entry name" value="PHOSPHOMEVALONATE KINASE"/>
    <property type="match status" value="1"/>
</dbReference>
<dbReference type="Bgee" id="ENSOANG00000038919">
    <property type="expression patterns" value="Expressed in cerebellum and 7 other cell types or tissues"/>
</dbReference>
<dbReference type="FunCoup" id="A0A6I8P2Y7">
    <property type="interactions" value="813"/>
</dbReference>
<keyword evidence="13" id="KW-0756">Sterol biosynthesis</keyword>
<reference evidence="21" key="3">
    <citation type="submission" date="2025-09" db="UniProtKB">
        <authorList>
            <consortium name="Ensembl"/>
        </authorList>
    </citation>
    <scope>IDENTIFICATION</scope>
    <source>
        <strain evidence="21">Glennie</strain>
    </source>
</reference>
<keyword evidence="15" id="KW-1207">Sterol metabolism</keyword>
<keyword evidence="11" id="KW-0067">ATP-binding</keyword>
<dbReference type="FunFam" id="3.40.50.300:FF:001026">
    <property type="entry name" value="Phosphomevalonate kinase"/>
    <property type="match status" value="1"/>
</dbReference>
<evidence type="ECO:0000256" key="19">
    <source>
        <dbReference type="ARBA" id="ARBA00057619"/>
    </source>
</evidence>
<accession>A0A6I8P2Y7</accession>
<dbReference type="Proteomes" id="UP000002279">
    <property type="component" value="Chromosome X5"/>
</dbReference>
<evidence type="ECO:0000256" key="2">
    <source>
        <dbReference type="ARBA" id="ARBA00005017"/>
    </source>
</evidence>
<dbReference type="InterPro" id="IPR027417">
    <property type="entry name" value="P-loop_NTPase"/>
</dbReference>
<comment type="catalytic activity">
    <reaction evidence="18">
        <text>(R)-5-phosphomevalonate + ATP = (R)-5-diphosphomevalonate + ADP</text>
        <dbReference type="Rhea" id="RHEA:16341"/>
        <dbReference type="ChEBI" id="CHEBI:30616"/>
        <dbReference type="ChEBI" id="CHEBI:57557"/>
        <dbReference type="ChEBI" id="CHEBI:58146"/>
        <dbReference type="ChEBI" id="CHEBI:456216"/>
        <dbReference type="EC" id="2.7.4.2"/>
    </reaction>
    <physiologicalReaction direction="left-to-right" evidence="18">
        <dbReference type="Rhea" id="RHEA:16342"/>
    </physiologicalReaction>
    <physiologicalReaction direction="right-to-left" evidence="18">
        <dbReference type="Rhea" id="RHEA:16343"/>
    </physiologicalReaction>
</comment>
<gene>
    <name evidence="21" type="primary">PMVK</name>
</gene>
<dbReference type="GO" id="GO:0006695">
    <property type="term" value="P:cholesterol biosynthetic process"/>
    <property type="evidence" value="ECO:0000318"/>
    <property type="project" value="GO_Central"/>
</dbReference>
<evidence type="ECO:0000313" key="22">
    <source>
        <dbReference type="Proteomes" id="UP000002279"/>
    </source>
</evidence>
<keyword evidence="16" id="KW-0753">Steroid metabolism</keyword>
<keyword evidence="8" id="KW-0547">Nucleotide-binding</keyword>
<evidence type="ECO:0000313" key="21">
    <source>
        <dbReference type="Ensembl" id="ENSOANP00000048137.1"/>
    </source>
</evidence>
<evidence type="ECO:0000256" key="9">
    <source>
        <dbReference type="ARBA" id="ARBA00022777"/>
    </source>
</evidence>
<evidence type="ECO:0000256" key="15">
    <source>
        <dbReference type="ARBA" id="ARBA00023166"/>
    </source>
</evidence>
<keyword evidence="5" id="KW-0444">Lipid biosynthesis</keyword>
<evidence type="ECO:0000256" key="11">
    <source>
        <dbReference type="ARBA" id="ARBA00022840"/>
    </source>
</evidence>
<feature type="region of interest" description="Disordered" evidence="20">
    <location>
        <begin position="1"/>
        <end position="24"/>
    </location>
</feature>
<dbReference type="GeneTree" id="ENSGT00390000014801"/>
<dbReference type="Pfam" id="PF04275">
    <property type="entry name" value="P-mevalo_kinase"/>
    <property type="match status" value="1"/>
</dbReference>
<dbReference type="OMA" id="NMATERA"/>
<evidence type="ECO:0000256" key="6">
    <source>
        <dbReference type="ARBA" id="ARBA00022548"/>
    </source>
</evidence>
<name>A0A6I8P2Y7_ORNAN</name>
<dbReference type="GO" id="GO:0005524">
    <property type="term" value="F:ATP binding"/>
    <property type="evidence" value="ECO:0007669"/>
    <property type="project" value="UniProtKB-KW"/>
</dbReference>
<dbReference type="AlphaFoldDB" id="A0A6I8P2Y7"/>
<proteinExistence type="predicted"/>
<evidence type="ECO:0000256" key="5">
    <source>
        <dbReference type="ARBA" id="ARBA00022516"/>
    </source>
</evidence>
<dbReference type="Ensembl" id="ENSOANT00000058032.1">
    <property type="protein sequence ID" value="ENSOANP00000048137.1"/>
    <property type="gene ID" value="ENSOANG00000038919.1"/>
</dbReference>
<dbReference type="NCBIfam" id="TIGR01223">
    <property type="entry name" value="Pmev_kin_anim"/>
    <property type="match status" value="1"/>
</dbReference>
<evidence type="ECO:0000256" key="18">
    <source>
        <dbReference type="ARBA" id="ARBA00051752"/>
    </source>
</evidence>
<evidence type="ECO:0000256" key="20">
    <source>
        <dbReference type="SAM" id="MobiDB-lite"/>
    </source>
</evidence>
<keyword evidence="22" id="KW-1185">Reference proteome</keyword>
<protein>
    <recommendedName>
        <fullName evidence="17">Phosphomevalonate kinase</fullName>
        <ecNumber evidence="3">2.7.4.2</ecNumber>
    </recommendedName>
</protein>